<dbReference type="InterPro" id="IPR029062">
    <property type="entry name" value="Class_I_gatase-like"/>
</dbReference>
<reference evidence="2 3" key="1">
    <citation type="submission" date="2018-06" db="EMBL/GenBank/DDBJ databases">
        <authorList>
            <consortium name="Pathogen Informatics"/>
            <person name="Doyle S."/>
        </authorList>
    </citation>
    <scope>NUCLEOTIDE SEQUENCE [LARGE SCALE GENOMIC DNA]</scope>
    <source>
        <strain evidence="2 3">NCTC11296</strain>
    </source>
</reference>
<sequence length="183" mass="19909">MQVNTVLFDQFLELDVFGALAEFKNLGFLMYYLSANGGKVRGAYGAVLETQPWQHAEGDILLIPGGAGTRTLVQNQVFLAELAKLCQSHRFVLSVCTGSALLAASGVLNGKTATTNLNAFDWGQSLNPQVRFVRQRVCQDGQFFTSAGVSAGIEMALHFTAYLFDNAKAEAMAKLIEYEFTPV</sequence>
<dbReference type="Proteomes" id="UP000254465">
    <property type="component" value="Unassembled WGS sequence"/>
</dbReference>
<proteinExistence type="predicted"/>
<evidence type="ECO:0000313" key="2">
    <source>
        <dbReference type="EMBL" id="STO72053.1"/>
    </source>
</evidence>
<accession>A0A377IA12</accession>
<evidence type="ECO:0000259" key="1">
    <source>
        <dbReference type="Pfam" id="PF01965"/>
    </source>
</evidence>
<evidence type="ECO:0000313" key="3">
    <source>
        <dbReference type="Proteomes" id="UP000254465"/>
    </source>
</evidence>
<dbReference type="SUPFAM" id="SSF52317">
    <property type="entry name" value="Class I glutamine amidotransferase-like"/>
    <property type="match status" value="1"/>
</dbReference>
<dbReference type="Pfam" id="PF01965">
    <property type="entry name" value="DJ-1_PfpI"/>
    <property type="match status" value="1"/>
</dbReference>
<dbReference type="Gene3D" id="3.40.50.880">
    <property type="match status" value="1"/>
</dbReference>
<protein>
    <submittedName>
        <fullName evidence="2">Transcriptional activator FtrA</fullName>
    </submittedName>
</protein>
<name>A0A377IA12_AVIPA</name>
<dbReference type="InterPro" id="IPR052158">
    <property type="entry name" value="INH-QAR"/>
</dbReference>
<dbReference type="EMBL" id="UGHK01000002">
    <property type="protein sequence ID" value="STO72053.1"/>
    <property type="molecule type" value="Genomic_DNA"/>
</dbReference>
<dbReference type="RefSeq" id="WP_035695885.1">
    <property type="nucleotide sequence ID" value="NZ_PQVK01000200.1"/>
</dbReference>
<gene>
    <name evidence="2" type="ORF">NCTC11296_01973</name>
</gene>
<dbReference type="PANTHER" id="PTHR43130:SF15">
    <property type="entry name" value="THIJ_PFPI FAMILY PROTEIN (AFU_ORTHOLOGUE AFUA_5G14240)"/>
    <property type="match status" value="1"/>
</dbReference>
<dbReference type="PANTHER" id="PTHR43130">
    <property type="entry name" value="ARAC-FAMILY TRANSCRIPTIONAL REGULATOR"/>
    <property type="match status" value="1"/>
</dbReference>
<dbReference type="InterPro" id="IPR002818">
    <property type="entry name" value="DJ-1/PfpI"/>
</dbReference>
<feature type="domain" description="DJ-1/PfpI" evidence="1">
    <location>
        <begin position="3"/>
        <end position="159"/>
    </location>
</feature>
<organism evidence="2 3">
    <name type="scientific">Avibacterium paragallinarum</name>
    <name type="common">Haemophilus gallinarum</name>
    <dbReference type="NCBI Taxonomy" id="728"/>
    <lineage>
        <taxon>Bacteria</taxon>
        <taxon>Pseudomonadati</taxon>
        <taxon>Pseudomonadota</taxon>
        <taxon>Gammaproteobacteria</taxon>
        <taxon>Pasteurellales</taxon>
        <taxon>Pasteurellaceae</taxon>
        <taxon>Avibacterium</taxon>
    </lineage>
</organism>
<dbReference type="AlphaFoldDB" id="A0A377IA12"/>
<dbReference type="CDD" id="cd03139">
    <property type="entry name" value="GATase1_PfpI_2"/>
    <property type="match status" value="1"/>
</dbReference>